<keyword evidence="1" id="KW-0812">Transmembrane</keyword>
<dbReference type="AlphaFoldDB" id="X1NCK0"/>
<feature type="transmembrane region" description="Helical" evidence="1">
    <location>
        <begin position="53"/>
        <end position="75"/>
    </location>
</feature>
<keyword evidence="1" id="KW-1133">Transmembrane helix</keyword>
<evidence type="ECO:0000313" key="2">
    <source>
        <dbReference type="EMBL" id="GAI24515.1"/>
    </source>
</evidence>
<dbReference type="EMBL" id="BARV01021512">
    <property type="protein sequence ID" value="GAI24515.1"/>
    <property type="molecule type" value="Genomic_DNA"/>
</dbReference>
<accession>X1NCK0</accession>
<evidence type="ECO:0000256" key="1">
    <source>
        <dbReference type="SAM" id="Phobius"/>
    </source>
</evidence>
<sequence length="144" mass="15365">MKDSSLSKLGGICCIVLGALYVLFFNVEPGMQAMVAASEYSEYWKDVAQNPLVHVLFNLVPALVGVLGLVTVPAISQLVRTENEGWVRWMSSLALLGYAVQAIGSFRALALGPGMADAYLACDAATQKLIEASSLSLDPQGWLT</sequence>
<gene>
    <name evidence="2" type="ORF">S06H3_35628</name>
</gene>
<feature type="non-terminal residue" evidence="2">
    <location>
        <position position="144"/>
    </location>
</feature>
<feature type="transmembrane region" description="Helical" evidence="1">
    <location>
        <begin position="87"/>
        <end position="110"/>
    </location>
</feature>
<keyword evidence="1" id="KW-0472">Membrane</keyword>
<protein>
    <submittedName>
        <fullName evidence="2">Uncharacterized protein</fullName>
    </submittedName>
</protein>
<organism evidence="2">
    <name type="scientific">marine sediment metagenome</name>
    <dbReference type="NCBI Taxonomy" id="412755"/>
    <lineage>
        <taxon>unclassified sequences</taxon>
        <taxon>metagenomes</taxon>
        <taxon>ecological metagenomes</taxon>
    </lineage>
</organism>
<proteinExistence type="predicted"/>
<reference evidence="2" key="1">
    <citation type="journal article" date="2014" name="Front. Microbiol.">
        <title>High frequency of phylogenetically diverse reductive dehalogenase-homologous genes in deep subseafloor sedimentary metagenomes.</title>
        <authorList>
            <person name="Kawai M."/>
            <person name="Futagami T."/>
            <person name="Toyoda A."/>
            <person name="Takaki Y."/>
            <person name="Nishi S."/>
            <person name="Hori S."/>
            <person name="Arai W."/>
            <person name="Tsubouchi T."/>
            <person name="Morono Y."/>
            <person name="Uchiyama I."/>
            <person name="Ito T."/>
            <person name="Fujiyama A."/>
            <person name="Inagaki F."/>
            <person name="Takami H."/>
        </authorList>
    </citation>
    <scope>NUCLEOTIDE SEQUENCE</scope>
    <source>
        <strain evidence="2">Expedition CK06-06</strain>
    </source>
</reference>
<name>X1NCK0_9ZZZZ</name>
<comment type="caution">
    <text evidence="2">The sequence shown here is derived from an EMBL/GenBank/DDBJ whole genome shotgun (WGS) entry which is preliminary data.</text>
</comment>